<proteinExistence type="predicted"/>
<gene>
    <name evidence="1" type="ORF">SFRICE_002950</name>
</gene>
<evidence type="ECO:0000313" key="1">
    <source>
        <dbReference type="EMBL" id="SOQ34907.1"/>
    </source>
</evidence>
<accession>A0A2H1V235</accession>
<organism evidence="1">
    <name type="scientific">Spodoptera frugiperda</name>
    <name type="common">Fall armyworm</name>
    <dbReference type="NCBI Taxonomy" id="7108"/>
    <lineage>
        <taxon>Eukaryota</taxon>
        <taxon>Metazoa</taxon>
        <taxon>Ecdysozoa</taxon>
        <taxon>Arthropoda</taxon>
        <taxon>Hexapoda</taxon>
        <taxon>Insecta</taxon>
        <taxon>Pterygota</taxon>
        <taxon>Neoptera</taxon>
        <taxon>Endopterygota</taxon>
        <taxon>Lepidoptera</taxon>
        <taxon>Glossata</taxon>
        <taxon>Ditrysia</taxon>
        <taxon>Noctuoidea</taxon>
        <taxon>Noctuidae</taxon>
        <taxon>Amphipyrinae</taxon>
        <taxon>Spodoptera</taxon>
    </lineage>
</organism>
<protein>
    <submittedName>
        <fullName evidence="1">SFRICE_002950</fullName>
    </submittedName>
</protein>
<dbReference type="EMBL" id="ODYU01000333">
    <property type="protein sequence ID" value="SOQ34907.1"/>
    <property type="molecule type" value="Genomic_DNA"/>
</dbReference>
<sequence>MQDATECERLTKEPTSIGTRDRTDVAAKFYLKTRIIGVRLNFRVAGPVASVKNNVNKQQLATWEHLNGGKQANRSTNGYLSHKPLIPATSEKSQAGNKMAVKGRPLEETPLATANKYNFTPSYILEEWTEVSLHWNGVIWTRLWLKTDQPLLTAQLVRRLDYALNYTDWSSHHESDDGTQPQPRTSLWNNLHGTMRQYLRTYNIVIYLGYKAIAGLEPIKAAKYPYVRRACMKRLMTVDEAKEVCKIRVVAIGGPLSLPIPMGDRHEVINLLTATLRDI</sequence>
<reference evidence="1" key="1">
    <citation type="submission" date="2016-07" db="EMBL/GenBank/DDBJ databases">
        <authorList>
            <person name="Bretaudeau A."/>
        </authorList>
    </citation>
    <scope>NUCLEOTIDE SEQUENCE</scope>
    <source>
        <strain evidence="1">Rice</strain>
        <tissue evidence="1">Whole body</tissue>
    </source>
</reference>
<name>A0A2H1V235_SPOFR</name>
<dbReference type="AlphaFoldDB" id="A0A2H1V235"/>